<dbReference type="InterPro" id="IPR020846">
    <property type="entry name" value="MFS_dom"/>
</dbReference>
<feature type="transmembrane region" description="Helical" evidence="9">
    <location>
        <begin position="249"/>
        <end position="270"/>
    </location>
</feature>
<dbReference type="NCBIfam" id="TIGR00711">
    <property type="entry name" value="efflux_EmrB"/>
    <property type="match status" value="1"/>
</dbReference>
<feature type="transmembrane region" description="Helical" evidence="9">
    <location>
        <begin position="291"/>
        <end position="316"/>
    </location>
</feature>
<feature type="transmembrane region" description="Helical" evidence="9">
    <location>
        <begin position="123"/>
        <end position="144"/>
    </location>
</feature>
<protein>
    <submittedName>
        <fullName evidence="11">MFS transporter</fullName>
    </submittedName>
</protein>
<evidence type="ECO:0000313" key="12">
    <source>
        <dbReference type="Proteomes" id="UP000634229"/>
    </source>
</evidence>
<sequence length="503" mass="51912">MTNSKERTDTRTTPPAGPLATARERLRRPWYALFAVCFAQAVVLLDTTAVNVAVPAITTGLDTGLTQVLWVINAYLLSFAVLLVTGGRLGDLFGSRRVFLAGLLLFTLASAACGFAQDPGQAIAARVLQGVGGALLTPQTLVIINQMFPAERRGAALGVWGSFAGIVAAAGPTVGGLLVASLGWRWIFYINIPIGLIGGALVLLAVPRMAGRGRPRIDIVGSVLLSLAMLCVVYGLLEGESHNWGTVWGPVTVPALVVAGLLVLGVFFLVERGRQEHDPLVPFAVLRNRNFTLMSAVVCVLPCGLGGMLLLTGLYLQDVQHLSAFRAGLLIAVAPLVSVFIAPYSGRLTDRFGGKYVMITGLLSFSGGIALIAALIRADSGASATLPGLALVGVGMGVAFAPASVVAFQDIDPAMAGAASGLFNTTRLCGSLLGSAAVGALLQTQLDRTDMTTAIRITYLLPVAIMLAGAAATLAVRERPAARPAEAAAPLPGPEATSEAAGG</sequence>
<feature type="transmembrane region" description="Helical" evidence="9">
    <location>
        <begin position="68"/>
        <end position="86"/>
    </location>
</feature>
<name>A0ABS1NH43_9ACTN</name>
<evidence type="ECO:0000256" key="5">
    <source>
        <dbReference type="ARBA" id="ARBA00022989"/>
    </source>
</evidence>
<evidence type="ECO:0000256" key="2">
    <source>
        <dbReference type="ARBA" id="ARBA00022448"/>
    </source>
</evidence>
<organism evidence="11 12">
    <name type="scientific">Streptomyces coffeae</name>
    <dbReference type="NCBI Taxonomy" id="621382"/>
    <lineage>
        <taxon>Bacteria</taxon>
        <taxon>Bacillati</taxon>
        <taxon>Actinomycetota</taxon>
        <taxon>Actinomycetes</taxon>
        <taxon>Kitasatosporales</taxon>
        <taxon>Streptomycetaceae</taxon>
        <taxon>Streptomyces</taxon>
    </lineage>
</organism>
<dbReference type="InterPro" id="IPR036259">
    <property type="entry name" value="MFS_trans_sf"/>
</dbReference>
<evidence type="ECO:0000256" key="6">
    <source>
        <dbReference type="ARBA" id="ARBA00023136"/>
    </source>
</evidence>
<dbReference type="PANTHER" id="PTHR42718:SF46">
    <property type="entry name" value="BLR6921 PROTEIN"/>
    <property type="match status" value="1"/>
</dbReference>
<feature type="transmembrane region" description="Helical" evidence="9">
    <location>
        <begin position="356"/>
        <end position="376"/>
    </location>
</feature>
<evidence type="ECO:0000256" key="7">
    <source>
        <dbReference type="ARBA" id="ARBA00023251"/>
    </source>
</evidence>
<dbReference type="EMBL" id="JAERRF010000012">
    <property type="protein sequence ID" value="MBL1099269.1"/>
    <property type="molecule type" value="Genomic_DNA"/>
</dbReference>
<feature type="transmembrane region" description="Helical" evidence="9">
    <location>
        <begin position="156"/>
        <end position="180"/>
    </location>
</feature>
<keyword evidence="7" id="KW-0046">Antibiotic resistance</keyword>
<keyword evidence="12" id="KW-1185">Reference proteome</keyword>
<feature type="transmembrane region" description="Helical" evidence="9">
    <location>
        <begin position="322"/>
        <end position="344"/>
    </location>
</feature>
<feature type="compositionally biased region" description="Low complexity" evidence="8">
    <location>
        <begin position="483"/>
        <end position="496"/>
    </location>
</feature>
<feature type="transmembrane region" description="Helical" evidence="9">
    <location>
        <begin position="454"/>
        <end position="476"/>
    </location>
</feature>
<dbReference type="RefSeq" id="WP_201876686.1">
    <property type="nucleotide sequence ID" value="NZ_JAERRF010000012.1"/>
</dbReference>
<evidence type="ECO:0000256" key="1">
    <source>
        <dbReference type="ARBA" id="ARBA00004651"/>
    </source>
</evidence>
<evidence type="ECO:0000256" key="9">
    <source>
        <dbReference type="SAM" id="Phobius"/>
    </source>
</evidence>
<reference evidence="11 12" key="1">
    <citation type="submission" date="2021-01" db="EMBL/GenBank/DDBJ databases">
        <title>WGS of actinomycetes isolated from Thailand.</title>
        <authorList>
            <person name="Thawai C."/>
        </authorList>
    </citation>
    <scope>NUCLEOTIDE SEQUENCE [LARGE SCALE GENOMIC DNA]</scope>
    <source>
        <strain evidence="11 12">CA1R205</strain>
    </source>
</reference>
<comment type="subcellular location">
    <subcellularLocation>
        <location evidence="1">Cell membrane</location>
        <topology evidence="1">Multi-pass membrane protein</topology>
    </subcellularLocation>
</comment>
<feature type="transmembrane region" description="Helical" evidence="9">
    <location>
        <begin position="388"/>
        <end position="409"/>
    </location>
</feature>
<dbReference type="InterPro" id="IPR011701">
    <property type="entry name" value="MFS"/>
</dbReference>
<gene>
    <name evidence="11" type="ORF">JK363_21905</name>
</gene>
<keyword evidence="6 9" id="KW-0472">Membrane</keyword>
<dbReference type="SUPFAM" id="SSF103473">
    <property type="entry name" value="MFS general substrate transporter"/>
    <property type="match status" value="1"/>
</dbReference>
<comment type="caution">
    <text evidence="11">The sequence shown here is derived from an EMBL/GenBank/DDBJ whole genome shotgun (WGS) entry which is preliminary data.</text>
</comment>
<keyword evidence="2" id="KW-0813">Transport</keyword>
<feature type="transmembrane region" description="Helical" evidence="9">
    <location>
        <begin position="98"/>
        <end position="117"/>
    </location>
</feature>
<evidence type="ECO:0000256" key="3">
    <source>
        <dbReference type="ARBA" id="ARBA00022475"/>
    </source>
</evidence>
<feature type="domain" description="Major facilitator superfamily (MFS) profile" evidence="10">
    <location>
        <begin position="32"/>
        <end position="481"/>
    </location>
</feature>
<feature type="transmembrane region" description="Helical" evidence="9">
    <location>
        <begin position="186"/>
        <end position="207"/>
    </location>
</feature>
<dbReference type="PROSITE" id="PS50850">
    <property type="entry name" value="MFS"/>
    <property type="match status" value="1"/>
</dbReference>
<keyword evidence="3" id="KW-1003">Cell membrane</keyword>
<evidence type="ECO:0000256" key="8">
    <source>
        <dbReference type="SAM" id="MobiDB-lite"/>
    </source>
</evidence>
<feature type="transmembrane region" description="Helical" evidence="9">
    <location>
        <begin position="219"/>
        <end position="237"/>
    </location>
</feature>
<dbReference type="Gene3D" id="1.20.1720.10">
    <property type="entry name" value="Multidrug resistance protein D"/>
    <property type="match status" value="1"/>
</dbReference>
<dbReference type="CDD" id="cd17321">
    <property type="entry name" value="MFS_MMR_MDR_like"/>
    <property type="match status" value="1"/>
</dbReference>
<accession>A0ABS1NH43</accession>
<evidence type="ECO:0000256" key="4">
    <source>
        <dbReference type="ARBA" id="ARBA00022692"/>
    </source>
</evidence>
<dbReference type="Gene3D" id="1.20.1250.20">
    <property type="entry name" value="MFS general substrate transporter like domains"/>
    <property type="match status" value="1"/>
</dbReference>
<dbReference type="PRINTS" id="PR01036">
    <property type="entry name" value="TCRTETB"/>
</dbReference>
<evidence type="ECO:0000259" key="10">
    <source>
        <dbReference type="PROSITE" id="PS50850"/>
    </source>
</evidence>
<dbReference type="Pfam" id="PF07690">
    <property type="entry name" value="MFS_1"/>
    <property type="match status" value="1"/>
</dbReference>
<feature type="transmembrane region" description="Helical" evidence="9">
    <location>
        <begin position="30"/>
        <end position="56"/>
    </location>
</feature>
<feature type="transmembrane region" description="Helical" evidence="9">
    <location>
        <begin position="421"/>
        <end position="442"/>
    </location>
</feature>
<dbReference type="InterPro" id="IPR004638">
    <property type="entry name" value="EmrB-like"/>
</dbReference>
<evidence type="ECO:0000313" key="11">
    <source>
        <dbReference type="EMBL" id="MBL1099269.1"/>
    </source>
</evidence>
<feature type="region of interest" description="Disordered" evidence="8">
    <location>
        <begin position="483"/>
        <end position="503"/>
    </location>
</feature>
<dbReference type="PANTHER" id="PTHR42718">
    <property type="entry name" value="MAJOR FACILITATOR SUPERFAMILY MULTIDRUG TRANSPORTER MFSC"/>
    <property type="match status" value="1"/>
</dbReference>
<keyword evidence="4 9" id="KW-0812">Transmembrane</keyword>
<dbReference type="Proteomes" id="UP000634229">
    <property type="component" value="Unassembled WGS sequence"/>
</dbReference>
<keyword evidence="5 9" id="KW-1133">Transmembrane helix</keyword>
<proteinExistence type="predicted"/>